<comment type="caution">
    <text evidence="14">The sequence shown here is derived from an EMBL/GenBank/DDBJ whole genome shotgun (WGS) entry which is preliminary data.</text>
</comment>
<feature type="binding site" evidence="13">
    <location>
        <begin position="54"/>
        <end position="61"/>
    </location>
    <ligand>
        <name>ATP</name>
        <dbReference type="ChEBI" id="CHEBI:30616"/>
    </ligand>
</feature>
<dbReference type="Proteomes" id="UP000777935">
    <property type="component" value="Unassembled WGS sequence"/>
</dbReference>
<proteinExistence type="inferred from homology"/>
<evidence type="ECO:0000256" key="5">
    <source>
        <dbReference type="ARBA" id="ARBA00022516"/>
    </source>
</evidence>
<evidence type="ECO:0000256" key="3">
    <source>
        <dbReference type="ARBA" id="ARBA00012071"/>
    </source>
</evidence>
<dbReference type="InterPro" id="IPR027417">
    <property type="entry name" value="P-loop_NTPase"/>
</dbReference>
<keyword evidence="15" id="KW-1185">Reference proteome</keyword>
<dbReference type="SUPFAM" id="SSF52540">
    <property type="entry name" value="P-loop containing nucleoside triphosphate hydrolases"/>
    <property type="match status" value="1"/>
</dbReference>
<dbReference type="PANTHER" id="PTHR42724:SF1">
    <property type="entry name" value="TETRAACYLDISACCHARIDE 4'-KINASE, MITOCHONDRIAL-RELATED"/>
    <property type="match status" value="1"/>
</dbReference>
<reference evidence="14 15" key="1">
    <citation type="submission" date="2020-06" db="EMBL/GenBank/DDBJ databases">
        <title>Sulfitobacter algicola sp. nov., isolated from green algae.</title>
        <authorList>
            <person name="Wang C."/>
        </authorList>
    </citation>
    <scope>NUCLEOTIDE SEQUENCE [LARGE SCALE GENOMIC DNA]</scope>
    <source>
        <strain evidence="14 15">1151</strain>
    </source>
</reference>
<comment type="similarity">
    <text evidence="13">Belongs to the LpxK family.</text>
</comment>
<dbReference type="NCBIfam" id="TIGR00682">
    <property type="entry name" value="lpxK"/>
    <property type="match status" value="1"/>
</dbReference>
<name>A0ABX2IML7_9RHOB</name>
<dbReference type="HAMAP" id="MF_00409">
    <property type="entry name" value="LpxK"/>
    <property type="match status" value="1"/>
</dbReference>
<evidence type="ECO:0000256" key="12">
    <source>
        <dbReference type="ARBA" id="ARBA00029757"/>
    </source>
</evidence>
<evidence type="ECO:0000256" key="4">
    <source>
        <dbReference type="ARBA" id="ARBA00016436"/>
    </source>
</evidence>
<keyword evidence="6 13" id="KW-0441">Lipid A biosynthesis</keyword>
<organism evidence="14 15">
    <name type="scientific">Parasulfitobacter algicola</name>
    <dbReference type="NCBI Taxonomy" id="2614809"/>
    <lineage>
        <taxon>Bacteria</taxon>
        <taxon>Pseudomonadati</taxon>
        <taxon>Pseudomonadota</taxon>
        <taxon>Alphaproteobacteria</taxon>
        <taxon>Rhodobacterales</taxon>
        <taxon>Roseobacteraceae</taxon>
        <taxon>Parasulfitobacter</taxon>
    </lineage>
</organism>
<evidence type="ECO:0000313" key="14">
    <source>
        <dbReference type="EMBL" id="NSX53775.1"/>
    </source>
</evidence>
<dbReference type="GO" id="GO:0009029">
    <property type="term" value="F:lipid-A 4'-kinase activity"/>
    <property type="evidence" value="ECO:0007669"/>
    <property type="project" value="UniProtKB-EC"/>
</dbReference>
<evidence type="ECO:0000256" key="6">
    <source>
        <dbReference type="ARBA" id="ARBA00022556"/>
    </source>
</evidence>
<evidence type="ECO:0000256" key="1">
    <source>
        <dbReference type="ARBA" id="ARBA00002274"/>
    </source>
</evidence>
<accession>A0ABX2IML7</accession>
<keyword evidence="9 13" id="KW-0418">Kinase</keyword>
<sequence length="343" mass="37345">MRPPRFWFTPADRPDWRARALAPLGWIYAKATASRLTKPGYRSSCPVICIGNINAGGTGKTPTAIAVIERLQAMGLKSVCVSRGYGGTLQGPVQVTPNHKAYAVGDEPLLLAAFAPTIVSKNRATGVRLAETLLPDIILLDDGFQNPSVQKDLNIIVVDAHRGFGNGYVLPAGPLREPVDMGLKRADLVLSIGNDAAQARFSQTWGGAIDLPQMRGHLKPLLTGMPWQGLPCLAFAGIGHPEKFFQTLRDLGATIIRAEALDDHQPLTDALMKRLEIEAKAQNAQLVTTEKDAVRLPNSFRMKVLTLPVRLELDDWSAFDTVLNRVLEKPVQDGQGQDPRPKT</sequence>
<evidence type="ECO:0000256" key="13">
    <source>
        <dbReference type="HAMAP-Rule" id="MF_00409"/>
    </source>
</evidence>
<evidence type="ECO:0000256" key="11">
    <source>
        <dbReference type="ARBA" id="ARBA00023098"/>
    </source>
</evidence>
<evidence type="ECO:0000256" key="10">
    <source>
        <dbReference type="ARBA" id="ARBA00022840"/>
    </source>
</evidence>
<dbReference type="InterPro" id="IPR003758">
    <property type="entry name" value="LpxK"/>
</dbReference>
<dbReference type="Pfam" id="PF02606">
    <property type="entry name" value="LpxK"/>
    <property type="match status" value="1"/>
</dbReference>
<protein>
    <recommendedName>
        <fullName evidence="4 13">Tetraacyldisaccharide 4'-kinase</fullName>
        <ecNumber evidence="3 13">2.7.1.130</ecNumber>
    </recommendedName>
    <alternativeName>
        <fullName evidence="12 13">Lipid A 4'-kinase</fullName>
    </alternativeName>
</protein>
<dbReference type="RefSeq" id="WP_174135071.1">
    <property type="nucleotide sequence ID" value="NZ_JABUFE010000001.1"/>
</dbReference>
<comment type="pathway">
    <text evidence="2 13">Glycolipid biosynthesis; lipid IV(A) biosynthesis; lipid IV(A) from (3R)-3-hydroxytetradecanoyl-[acyl-carrier-protein] and UDP-N-acetyl-alpha-D-glucosamine: step 6/6.</text>
</comment>
<comment type="function">
    <text evidence="1 13">Transfers the gamma-phosphate of ATP to the 4'-position of a tetraacyldisaccharide 1-phosphate intermediate (termed DS-1-P) to form tetraacyldisaccharide 1,4'-bis-phosphate (lipid IVA).</text>
</comment>
<gene>
    <name evidence="13" type="primary">lpxK</name>
    <name evidence="14" type="ORF">HRQ87_03075</name>
</gene>
<dbReference type="PANTHER" id="PTHR42724">
    <property type="entry name" value="TETRAACYLDISACCHARIDE 4'-KINASE"/>
    <property type="match status" value="1"/>
</dbReference>
<keyword evidence="5 13" id="KW-0444">Lipid biosynthesis</keyword>
<keyword evidence="10 13" id="KW-0067">ATP-binding</keyword>
<evidence type="ECO:0000256" key="9">
    <source>
        <dbReference type="ARBA" id="ARBA00022777"/>
    </source>
</evidence>
<evidence type="ECO:0000256" key="2">
    <source>
        <dbReference type="ARBA" id="ARBA00004870"/>
    </source>
</evidence>
<evidence type="ECO:0000256" key="7">
    <source>
        <dbReference type="ARBA" id="ARBA00022679"/>
    </source>
</evidence>
<keyword evidence="8 13" id="KW-0547">Nucleotide-binding</keyword>
<keyword evidence="11 13" id="KW-0443">Lipid metabolism</keyword>
<dbReference type="EMBL" id="JABUFE010000001">
    <property type="protein sequence ID" value="NSX53775.1"/>
    <property type="molecule type" value="Genomic_DNA"/>
</dbReference>
<comment type="catalytic activity">
    <reaction evidence="13">
        <text>a lipid A disaccharide + ATP = a lipid IVA + ADP + H(+)</text>
        <dbReference type="Rhea" id="RHEA:67840"/>
        <dbReference type="ChEBI" id="CHEBI:15378"/>
        <dbReference type="ChEBI" id="CHEBI:30616"/>
        <dbReference type="ChEBI" id="CHEBI:176343"/>
        <dbReference type="ChEBI" id="CHEBI:176425"/>
        <dbReference type="ChEBI" id="CHEBI:456216"/>
        <dbReference type="EC" id="2.7.1.130"/>
    </reaction>
</comment>
<evidence type="ECO:0000313" key="15">
    <source>
        <dbReference type="Proteomes" id="UP000777935"/>
    </source>
</evidence>
<evidence type="ECO:0000256" key="8">
    <source>
        <dbReference type="ARBA" id="ARBA00022741"/>
    </source>
</evidence>
<keyword evidence="7 13" id="KW-0808">Transferase</keyword>
<dbReference type="EC" id="2.7.1.130" evidence="3 13"/>